<comment type="caution">
    <text evidence="2">The sequence shown here is derived from an EMBL/GenBank/DDBJ whole genome shotgun (WGS) entry which is preliminary data.</text>
</comment>
<evidence type="ECO:0000313" key="2">
    <source>
        <dbReference type="EMBL" id="KKL44844.1"/>
    </source>
</evidence>
<dbReference type="AlphaFoldDB" id="A0A0F9C6Q0"/>
<dbReference type="EMBL" id="LAZR01034608">
    <property type="protein sequence ID" value="KKL44844.1"/>
    <property type="molecule type" value="Genomic_DNA"/>
</dbReference>
<reference evidence="2" key="1">
    <citation type="journal article" date="2015" name="Nature">
        <title>Complex archaea that bridge the gap between prokaryotes and eukaryotes.</title>
        <authorList>
            <person name="Spang A."/>
            <person name="Saw J.H."/>
            <person name="Jorgensen S.L."/>
            <person name="Zaremba-Niedzwiedzka K."/>
            <person name="Martijn J."/>
            <person name="Lind A.E."/>
            <person name="van Eijk R."/>
            <person name="Schleper C."/>
            <person name="Guy L."/>
            <person name="Ettema T.J."/>
        </authorList>
    </citation>
    <scope>NUCLEOTIDE SEQUENCE</scope>
</reference>
<sequence length="55" mass="6080">MTDDVNEGTELLAGNVEEVENKEEDVQPVKNPEAIMLQNDVKEAIKGKQEIGAIR</sequence>
<feature type="region of interest" description="Disordered" evidence="1">
    <location>
        <begin position="1"/>
        <end position="27"/>
    </location>
</feature>
<gene>
    <name evidence="2" type="ORF">LCGC14_2361600</name>
</gene>
<proteinExistence type="predicted"/>
<feature type="non-terminal residue" evidence="2">
    <location>
        <position position="55"/>
    </location>
</feature>
<organism evidence="2">
    <name type="scientific">marine sediment metagenome</name>
    <dbReference type="NCBI Taxonomy" id="412755"/>
    <lineage>
        <taxon>unclassified sequences</taxon>
        <taxon>metagenomes</taxon>
        <taxon>ecological metagenomes</taxon>
    </lineage>
</organism>
<evidence type="ECO:0000256" key="1">
    <source>
        <dbReference type="SAM" id="MobiDB-lite"/>
    </source>
</evidence>
<name>A0A0F9C6Q0_9ZZZZ</name>
<protein>
    <submittedName>
        <fullName evidence="2">Uncharacterized protein</fullName>
    </submittedName>
</protein>
<accession>A0A0F9C6Q0</accession>